<dbReference type="RefSeq" id="WP_143085090.1">
    <property type="nucleotide sequence ID" value="NZ_FOLO01000026.1"/>
</dbReference>
<gene>
    <name evidence="1" type="ORF">SAMN02745724_03108</name>
</gene>
<dbReference type="AlphaFoldDB" id="A0A1I1NLD5"/>
<accession>A0A1I1NLD5</accession>
<organism evidence="1 2">
    <name type="scientific">Pseudoalteromonas denitrificans DSM 6059</name>
    <dbReference type="NCBI Taxonomy" id="1123010"/>
    <lineage>
        <taxon>Bacteria</taxon>
        <taxon>Pseudomonadati</taxon>
        <taxon>Pseudomonadota</taxon>
        <taxon>Gammaproteobacteria</taxon>
        <taxon>Alteromonadales</taxon>
        <taxon>Pseudoalteromonadaceae</taxon>
        <taxon>Pseudoalteromonas</taxon>
    </lineage>
</organism>
<name>A0A1I1NLD5_9GAMM</name>
<proteinExistence type="predicted"/>
<evidence type="ECO:0000313" key="1">
    <source>
        <dbReference type="EMBL" id="SFC98236.1"/>
    </source>
</evidence>
<sequence length="128" mass="13317">MNNINFETSQAFIKTITITSFILLSACANKTPIVDTKGIDIAAYERDLSECQHYANQVNTGEAAAKQGAVGAVTGAVLGAIIGNRTTVGQGAGVGAVSGSVRGGQKAEHKKEHVIRNCLKGRGYRVLG</sequence>
<protein>
    <submittedName>
        <fullName evidence="1">Glycine-zipper containing OmpA-like membrane domain-containing protein</fullName>
    </submittedName>
</protein>
<reference evidence="1 2" key="1">
    <citation type="submission" date="2016-10" db="EMBL/GenBank/DDBJ databases">
        <authorList>
            <person name="de Groot N.N."/>
        </authorList>
    </citation>
    <scope>NUCLEOTIDE SEQUENCE [LARGE SCALE GENOMIC DNA]</scope>
    <source>
        <strain evidence="1 2">DSM 6059</strain>
    </source>
</reference>
<dbReference type="Proteomes" id="UP000198862">
    <property type="component" value="Unassembled WGS sequence"/>
</dbReference>
<dbReference type="OrthoDB" id="9133808at2"/>
<keyword evidence="2" id="KW-1185">Reference proteome</keyword>
<dbReference type="EMBL" id="FOLO01000026">
    <property type="protein sequence ID" value="SFC98236.1"/>
    <property type="molecule type" value="Genomic_DNA"/>
</dbReference>
<evidence type="ECO:0000313" key="2">
    <source>
        <dbReference type="Proteomes" id="UP000198862"/>
    </source>
</evidence>
<dbReference type="STRING" id="1123010.SAMN02745724_03108"/>